<protein>
    <submittedName>
        <fullName evidence="2">Uncharacterized protein</fullName>
    </submittedName>
</protein>
<keyword evidence="1" id="KW-0472">Membrane</keyword>
<keyword evidence="1" id="KW-1133">Transmembrane helix</keyword>
<dbReference type="AlphaFoldDB" id="M2PT56"/>
<evidence type="ECO:0000313" key="3">
    <source>
        <dbReference type="Proteomes" id="UP000016930"/>
    </source>
</evidence>
<dbReference type="HOGENOM" id="CLU_1147074_0_0_1"/>
<evidence type="ECO:0000313" key="2">
    <source>
        <dbReference type="EMBL" id="EMD39874.1"/>
    </source>
</evidence>
<feature type="transmembrane region" description="Helical" evidence="1">
    <location>
        <begin position="160"/>
        <end position="185"/>
    </location>
</feature>
<dbReference type="Proteomes" id="UP000016930">
    <property type="component" value="Unassembled WGS sequence"/>
</dbReference>
<name>M2PT56_CERS8</name>
<feature type="transmembrane region" description="Helical" evidence="1">
    <location>
        <begin position="106"/>
        <end position="131"/>
    </location>
</feature>
<accession>M2PT56</accession>
<sequence length="242" mass="26472">MSQSHNHSTARGSITAGIASQNGQSGCILTVRELRDFLIIPQVLRRACIILMFGSPAYYFHALPQDPEILWDFYMKEFLRIAKFSGSEVAMITTLGLTGMLGTNRIASLCFMCAILCNIVAFPFCGCNILFMKYTEAKGHRIVWLQSTIASNDSRWRISILFISPATVWLSWATSSTLIYIAASVLSDDAAGPGASLLLSPTTRYILAALPMFGAAQIVVCVLLLQWLHGERAQDQPGNSAA</sequence>
<keyword evidence="3" id="KW-1185">Reference proteome</keyword>
<evidence type="ECO:0000256" key="1">
    <source>
        <dbReference type="SAM" id="Phobius"/>
    </source>
</evidence>
<feature type="transmembrane region" description="Helical" evidence="1">
    <location>
        <begin position="81"/>
        <end position="100"/>
    </location>
</feature>
<dbReference type="EMBL" id="KB445793">
    <property type="protein sequence ID" value="EMD39874.1"/>
    <property type="molecule type" value="Genomic_DNA"/>
</dbReference>
<proteinExistence type="predicted"/>
<keyword evidence="1" id="KW-0812">Transmembrane</keyword>
<organism evidence="2 3">
    <name type="scientific">Ceriporiopsis subvermispora (strain B)</name>
    <name type="common">White-rot fungus</name>
    <name type="synonym">Gelatoporia subvermispora</name>
    <dbReference type="NCBI Taxonomy" id="914234"/>
    <lineage>
        <taxon>Eukaryota</taxon>
        <taxon>Fungi</taxon>
        <taxon>Dikarya</taxon>
        <taxon>Basidiomycota</taxon>
        <taxon>Agaricomycotina</taxon>
        <taxon>Agaricomycetes</taxon>
        <taxon>Polyporales</taxon>
        <taxon>Gelatoporiaceae</taxon>
        <taxon>Gelatoporia</taxon>
    </lineage>
</organism>
<reference evidence="2 3" key="1">
    <citation type="journal article" date="2012" name="Proc. Natl. Acad. Sci. U.S.A.">
        <title>Comparative genomics of Ceriporiopsis subvermispora and Phanerochaete chrysosporium provide insight into selective ligninolysis.</title>
        <authorList>
            <person name="Fernandez-Fueyo E."/>
            <person name="Ruiz-Duenas F.J."/>
            <person name="Ferreira P."/>
            <person name="Floudas D."/>
            <person name="Hibbett D.S."/>
            <person name="Canessa P."/>
            <person name="Larrondo L.F."/>
            <person name="James T.Y."/>
            <person name="Seelenfreund D."/>
            <person name="Lobos S."/>
            <person name="Polanco R."/>
            <person name="Tello M."/>
            <person name="Honda Y."/>
            <person name="Watanabe T."/>
            <person name="Watanabe T."/>
            <person name="Ryu J.S."/>
            <person name="Kubicek C.P."/>
            <person name="Schmoll M."/>
            <person name="Gaskell J."/>
            <person name="Hammel K.E."/>
            <person name="St John F.J."/>
            <person name="Vanden Wymelenberg A."/>
            <person name="Sabat G."/>
            <person name="Splinter BonDurant S."/>
            <person name="Syed K."/>
            <person name="Yadav J.S."/>
            <person name="Doddapaneni H."/>
            <person name="Subramanian V."/>
            <person name="Lavin J.L."/>
            <person name="Oguiza J.A."/>
            <person name="Perez G."/>
            <person name="Pisabarro A.G."/>
            <person name="Ramirez L."/>
            <person name="Santoyo F."/>
            <person name="Master E."/>
            <person name="Coutinho P.M."/>
            <person name="Henrissat B."/>
            <person name="Lombard V."/>
            <person name="Magnuson J.K."/>
            <person name="Kuees U."/>
            <person name="Hori C."/>
            <person name="Igarashi K."/>
            <person name="Samejima M."/>
            <person name="Held B.W."/>
            <person name="Barry K.W."/>
            <person name="LaButti K.M."/>
            <person name="Lapidus A."/>
            <person name="Lindquist E.A."/>
            <person name="Lucas S.M."/>
            <person name="Riley R."/>
            <person name="Salamov A.A."/>
            <person name="Hoffmeister D."/>
            <person name="Schwenk D."/>
            <person name="Hadar Y."/>
            <person name="Yarden O."/>
            <person name="de Vries R.P."/>
            <person name="Wiebenga A."/>
            <person name="Stenlid J."/>
            <person name="Eastwood D."/>
            <person name="Grigoriev I.V."/>
            <person name="Berka R.M."/>
            <person name="Blanchette R.A."/>
            <person name="Kersten P."/>
            <person name="Martinez A.T."/>
            <person name="Vicuna R."/>
            <person name="Cullen D."/>
        </authorList>
    </citation>
    <scope>NUCLEOTIDE SEQUENCE [LARGE SCALE GENOMIC DNA]</scope>
    <source>
        <strain evidence="2 3">B</strain>
    </source>
</reference>
<feature type="transmembrane region" description="Helical" evidence="1">
    <location>
        <begin position="205"/>
        <end position="225"/>
    </location>
</feature>
<gene>
    <name evidence="2" type="ORF">CERSUDRAFT_122032</name>
</gene>